<organism evidence="1 2">
    <name type="scientific">Metabacillus bambusae</name>
    <dbReference type="NCBI Taxonomy" id="2795218"/>
    <lineage>
        <taxon>Bacteria</taxon>
        <taxon>Bacillati</taxon>
        <taxon>Bacillota</taxon>
        <taxon>Bacilli</taxon>
        <taxon>Bacillales</taxon>
        <taxon>Bacillaceae</taxon>
        <taxon>Metabacillus</taxon>
    </lineage>
</organism>
<accession>A0ABS3NCN8</accession>
<dbReference type="Proteomes" id="UP000663981">
    <property type="component" value="Unassembled WGS sequence"/>
</dbReference>
<proteinExistence type="predicted"/>
<feature type="non-terminal residue" evidence="1">
    <location>
        <position position="220"/>
    </location>
</feature>
<feature type="non-terminal residue" evidence="1">
    <location>
        <position position="1"/>
    </location>
</feature>
<reference evidence="1 2" key="1">
    <citation type="submission" date="2021-03" db="EMBL/GenBank/DDBJ databases">
        <title>Whole genome sequence of Metabacillus bambusae BG109.</title>
        <authorList>
            <person name="Jeong J.W."/>
        </authorList>
    </citation>
    <scope>NUCLEOTIDE SEQUENCE [LARGE SCALE GENOMIC DNA]</scope>
    <source>
        <strain evidence="1 2">BG109</strain>
    </source>
</reference>
<comment type="caution">
    <text evidence="1">The sequence shown here is derived from an EMBL/GenBank/DDBJ whole genome shotgun (WGS) entry which is preliminary data.</text>
</comment>
<evidence type="ECO:0008006" key="3">
    <source>
        <dbReference type="Google" id="ProtNLM"/>
    </source>
</evidence>
<protein>
    <recommendedName>
        <fullName evidence="3">DUF5689 domain-containing protein</fullName>
    </recommendedName>
</protein>
<gene>
    <name evidence="1" type="ORF">I7822_29555</name>
</gene>
<keyword evidence="2" id="KW-1185">Reference proteome</keyword>
<sequence length="220" mass="23983">LAKKALKTDVDTLTTNKADKTYVDTQFANIVDGSPKGTYATLTDLQTAYPTGTTGVFILTSEVGFEGHWFYWNGSAWTDGGVYQNVGNGTITQEKAATGLALIEVDSVRTRNLFNKDTATQGYYPSSTTGALNSNAALAASDFIDILPNTTYHQRFVDSASHVAFYDASQAFISGVVNQANFTTPSNAEYVRITVRITNLDIDQLEVGTAFTEYEPYFKK</sequence>
<name>A0ABS3NCN8_9BACI</name>
<evidence type="ECO:0000313" key="1">
    <source>
        <dbReference type="EMBL" id="MBO1515708.1"/>
    </source>
</evidence>
<dbReference type="EMBL" id="JAGDEL010000063">
    <property type="protein sequence ID" value="MBO1515708.1"/>
    <property type="molecule type" value="Genomic_DNA"/>
</dbReference>
<evidence type="ECO:0000313" key="2">
    <source>
        <dbReference type="Proteomes" id="UP000663981"/>
    </source>
</evidence>